<organism evidence="1 2">
    <name type="scientific">Hypoxylon rubiginosum</name>
    <dbReference type="NCBI Taxonomy" id="110542"/>
    <lineage>
        <taxon>Eukaryota</taxon>
        <taxon>Fungi</taxon>
        <taxon>Dikarya</taxon>
        <taxon>Ascomycota</taxon>
        <taxon>Pezizomycotina</taxon>
        <taxon>Sordariomycetes</taxon>
        <taxon>Xylariomycetidae</taxon>
        <taxon>Xylariales</taxon>
        <taxon>Hypoxylaceae</taxon>
        <taxon>Hypoxylon</taxon>
    </lineage>
</organism>
<keyword evidence="2" id="KW-1185">Reference proteome</keyword>
<dbReference type="Proteomes" id="UP001497700">
    <property type="component" value="Unassembled WGS sequence"/>
</dbReference>
<evidence type="ECO:0000313" key="1">
    <source>
        <dbReference type="EMBL" id="KAI4864934.1"/>
    </source>
</evidence>
<evidence type="ECO:0000313" key="2">
    <source>
        <dbReference type="Proteomes" id="UP001497700"/>
    </source>
</evidence>
<reference evidence="1 2" key="1">
    <citation type="journal article" date="2022" name="New Phytol.">
        <title>Ecological generalism drives hyperdiversity of secondary metabolite gene clusters in xylarialean endophytes.</title>
        <authorList>
            <person name="Franco M.E.E."/>
            <person name="Wisecaver J.H."/>
            <person name="Arnold A.E."/>
            <person name="Ju Y.M."/>
            <person name="Slot J.C."/>
            <person name="Ahrendt S."/>
            <person name="Moore L.P."/>
            <person name="Eastman K.E."/>
            <person name="Scott K."/>
            <person name="Konkel Z."/>
            <person name="Mondo S.J."/>
            <person name="Kuo A."/>
            <person name="Hayes R.D."/>
            <person name="Haridas S."/>
            <person name="Andreopoulos B."/>
            <person name="Riley R."/>
            <person name="LaButti K."/>
            <person name="Pangilinan J."/>
            <person name="Lipzen A."/>
            <person name="Amirebrahimi M."/>
            <person name="Yan J."/>
            <person name="Adam C."/>
            <person name="Keymanesh K."/>
            <person name="Ng V."/>
            <person name="Louie K."/>
            <person name="Northen T."/>
            <person name="Drula E."/>
            <person name="Henrissat B."/>
            <person name="Hsieh H.M."/>
            <person name="Youens-Clark K."/>
            <person name="Lutzoni F."/>
            <person name="Miadlikowska J."/>
            <person name="Eastwood D.C."/>
            <person name="Hamelin R.C."/>
            <person name="Grigoriev I.V."/>
            <person name="U'Ren J.M."/>
        </authorList>
    </citation>
    <scope>NUCLEOTIDE SEQUENCE [LARGE SCALE GENOMIC DNA]</scope>
    <source>
        <strain evidence="1 2">CBS 119005</strain>
    </source>
</reference>
<dbReference type="EMBL" id="MU393479">
    <property type="protein sequence ID" value="KAI4864934.1"/>
    <property type="molecule type" value="Genomic_DNA"/>
</dbReference>
<proteinExistence type="predicted"/>
<sequence>MPLADGDEKKDSGSARQTKLLEITTKWHTQLKDSTQENYGDIIGNFREAIRDELTGQQRSRSVSEDDIINVLDQNKDMYSTLFQDQKHSSSSIFHEILKRLKISTNGDDENKWAAARLFLQHLVISYPRVLTHRDDGDLNPLEQAAKKNKPIVLLITDLVVPDEILSLLRRKCDKATSRLGPSTPMKQGTARNCTIELNKVLVKRFRRTGKFDHAACLHDLIDEKKLAESNENLRQTLEEALLGETDNDNRTTCLHSLLKDDTIFTLKDVDKAVIAFQHLIRLCPGPLMRVCDQNGLTPLHNAIRLYSQDNFDFELLNKIIVELFMRSPESLYDTVQGNQKNKDYNKSPYALLKEMKLPLPGPNTKSNKPQCYTDIERTLKYACIGGRLARNQKRDYLYGEQDNAPRLFLDLEHVNGGVNKKYLEMLSEKVNQAYDTALEYVKLPRIQQKSMGQPVTGPDSRGPVSKVIGTIGSEAPEESNPYSQVFAWLKMKEKVEKIFNVIVDDLGDRSHSDDAIVKALQPFDIEVWDWMKFDMCSSTIQKAAPNVRRVFLHASGNNAILRSWSCNTGFIQFKQLEEITITMYPGKRESKETLQLYLEDFRIAFSSHRLGSQPKITIRGLDNLSMSRPPLERTMKSSSTDQQSEDAWIRNLTPFRKALDNWFSGRHHDQGEPDSKKDDNGDDGPLVKIALIDSGVNIRHQEVGNIEATESFYNLSSSNGFRDVFADPSTHGTQMATCILKVCPRAKLYVARLDDSKEQFTIESTLQALEWATKKGVDIISMSWTFNQTKLGEQERTEFKAAINKASSENILLFASLNDAEPNSDISSFYPVGLDHVFKIGSAKKWGASADFGQENKSDYLFPGQDITLEDPDGETLHPSGSSLATAFAAGMAGLILYSMKLHLMTPDTEETEEVRTKRLEDAKTRAGMVRIFNVLGGKMSETVPKDIPVAFSKNLFPQAMSALMEEKTRTLREFIQRIAPTYIG</sequence>
<comment type="caution">
    <text evidence="1">The sequence shown here is derived from an EMBL/GenBank/DDBJ whole genome shotgun (WGS) entry which is preliminary data.</text>
</comment>
<accession>A0ACB9YZW5</accession>
<name>A0ACB9YZW5_9PEZI</name>
<protein>
    <submittedName>
        <fullName evidence="1">Uncharacterized protein</fullName>
    </submittedName>
</protein>
<gene>
    <name evidence="1" type="ORF">F4820DRAFT_422144</name>
</gene>